<evidence type="ECO:0000313" key="1">
    <source>
        <dbReference type="EMBL" id="MPN56349.1"/>
    </source>
</evidence>
<comment type="caution">
    <text evidence="1">The sequence shown here is derived from an EMBL/GenBank/DDBJ whole genome shotgun (WGS) entry which is preliminary data.</text>
</comment>
<gene>
    <name evidence="1" type="ORF">SDC9_204037</name>
</gene>
<reference evidence="1" key="1">
    <citation type="submission" date="2019-08" db="EMBL/GenBank/DDBJ databases">
        <authorList>
            <person name="Kucharzyk K."/>
            <person name="Murdoch R.W."/>
            <person name="Higgins S."/>
            <person name="Loffler F."/>
        </authorList>
    </citation>
    <scope>NUCLEOTIDE SEQUENCE</scope>
</reference>
<protein>
    <submittedName>
        <fullName evidence="1">Uncharacterized protein</fullName>
    </submittedName>
</protein>
<dbReference type="EMBL" id="VSSQ01126584">
    <property type="protein sequence ID" value="MPN56349.1"/>
    <property type="molecule type" value="Genomic_DNA"/>
</dbReference>
<organism evidence="1">
    <name type="scientific">bioreactor metagenome</name>
    <dbReference type="NCBI Taxonomy" id="1076179"/>
    <lineage>
        <taxon>unclassified sequences</taxon>
        <taxon>metagenomes</taxon>
        <taxon>ecological metagenomes</taxon>
    </lineage>
</organism>
<accession>A0A645J0V9</accession>
<proteinExistence type="predicted"/>
<sequence length="133" mass="14861">MGVSPPPWQAGRVGHGNRAGEIFGQIGWNTDVGNRQRACAERTLSHKLTNLGKREGNGLPGFHRRTEDTPRIRFHSAGDIGRDHGHTQRVYEFDGGERFSPHRFVEPNAENRVHQGVTRTAPFRGDLKIICKG</sequence>
<name>A0A645J0V9_9ZZZZ</name>
<dbReference type="AlphaFoldDB" id="A0A645J0V9"/>